<organism evidence="6 8">
    <name type="scientific">Pseudoxanthomonas winnipegensis</name>
    <dbReference type="NCBI Taxonomy" id="2480810"/>
    <lineage>
        <taxon>Bacteria</taxon>
        <taxon>Pseudomonadati</taxon>
        <taxon>Pseudomonadota</taxon>
        <taxon>Gammaproteobacteria</taxon>
        <taxon>Lysobacterales</taxon>
        <taxon>Lysobacteraceae</taxon>
        <taxon>Pseudoxanthomonas</taxon>
    </lineage>
</organism>
<evidence type="ECO:0000313" key="4">
    <source>
        <dbReference type="EMBL" id="TAA21020.1"/>
    </source>
</evidence>
<dbReference type="Proteomes" id="UP001234354">
    <property type="component" value="Unassembled WGS sequence"/>
</dbReference>
<evidence type="ECO:0000256" key="1">
    <source>
        <dbReference type="SAM" id="SignalP"/>
    </source>
</evidence>
<comment type="caution">
    <text evidence="6">The sequence shown here is derived from an EMBL/GenBank/DDBJ whole genome shotgun (WGS) entry which is preliminary data.</text>
</comment>
<dbReference type="Proteomes" id="UP000291286">
    <property type="component" value="Unassembled WGS sequence"/>
</dbReference>
<dbReference type="EMBL" id="SHMF01000001">
    <property type="protein sequence ID" value="TAA38053.1"/>
    <property type="molecule type" value="Genomic_DNA"/>
</dbReference>
<evidence type="ECO:0000313" key="9">
    <source>
        <dbReference type="Proteomes" id="UP000293089"/>
    </source>
</evidence>
<dbReference type="RefSeq" id="WP_130521326.1">
    <property type="nucleotide sequence ID" value="NZ_CAWZZE010000023.1"/>
</dbReference>
<proteinExistence type="predicted"/>
<dbReference type="InterPro" id="IPR007893">
    <property type="entry name" value="Spore_coat_U/FanG"/>
</dbReference>
<dbReference type="AlphaFoldDB" id="A0A4Q8LZG6"/>
<dbReference type="GeneID" id="93829627"/>
<dbReference type="EMBL" id="JAUTBB010000001">
    <property type="protein sequence ID" value="MDQ1118621.1"/>
    <property type="molecule type" value="Genomic_DNA"/>
</dbReference>
<evidence type="ECO:0000313" key="7">
    <source>
        <dbReference type="Proteomes" id="UP000291286"/>
    </source>
</evidence>
<gene>
    <name evidence="6" type="ORF">EA656_05285</name>
    <name evidence="4" type="ORF">EA658_08845</name>
    <name evidence="5" type="ORF">EA661_17995</name>
    <name evidence="3" type="ORF">QE383_000929</name>
</gene>
<dbReference type="PROSITE" id="PS51257">
    <property type="entry name" value="PROKAR_LIPOPROTEIN"/>
    <property type="match status" value="1"/>
</dbReference>
<dbReference type="PANTHER" id="PTHR37089:SF4">
    <property type="entry name" value="EXPORTED PROTEIN"/>
    <property type="match status" value="1"/>
</dbReference>
<evidence type="ECO:0000313" key="6">
    <source>
        <dbReference type="EMBL" id="TAA38053.1"/>
    </source>
</evidence>
<reference evidence="7 8" key="1">
    <citation type="submission" date="2019-02" db="EMBL/GenBank/DDBJ databases">
        <title>WGS of Pseudoxanthomonas species novum from clinical isolates.</title>
        <authorList>
            <person name="Bernier A.-M."/>
            <person name="Bernard K."/>
            <person name="Vachon A."/>
        </authorList>
    </citation>
    <scope>NUCLEOTIDE SEQUENCE [LARGE SCALE GENOMIC DNA]</scope>
    <source>
        <strain evidence="9">NML 170316</strain>
        <strain evidence="6 8">NML140781</strain>
        <strain evidence="4">NML170316</strain>
        <strain evidence="5 7">NML171202</strain>
    </source>
</reference>
<evidence type="ECO:0000313" key="8">
    <source>
        <dbReference type="Proteomes" id="UP000292087"/>
    </source>
</evidence>
<accession>A0A4Q8LZG6</accession>
<keyword evidence="3" id="KW-0167">Capsid protein</keyword>
<evidence type="ECO:0000313" key="3">
    <source>
        <dbReference type="EMBL" id="MDQ1118621.1"/>
    </source>
</evidence>
<reference evidence="3" key="2">
    <citation type="submission" date="2023-07" db="EMBL/GenBank/DDBJ databases">
        <title>Functional and genomic diversity of the sorghum phyllosphere microbiome.</title>
        <authorList>
            <person name="Shade A."/>
        </authorList>
    </citation>
    <scope>NUCLEOTIDE SEQUENCE</scope>
    <source>
        <strain evidence="3">SORGH_AS_0908</strain>
    </source>
</reference>
<sequence length="174" mass="17981">MRYLLSNTLAVALLAACGIAQAADTTTFNVKLVVTKSCTITAAAATDVDFGTQASTVTANVDNAGSLTVRCTPLTPYAIALNAGANAATAGDVTTRRMKHTDATVTTNNYVGYQLYADLSRTTVWGGTTGTNTLASTGLGINQVYPVYGRINNLAANNPAPGSYQDTVTATIIY</sequence>
<dbReference type="EMBL" id="SHMB01000010">
    <property type="protein sequence ID" value="TAA24959.1"/>
    <property type="molecule type" value="Genomic_DNA"/>
</dbReference>
<dbReference type="InterPro" id="IPR053167">
    <property type="entry name" value="Spore_coat_component"/>
</dbReference>
<feature type="signal peptide" evidence="1">
    <location>
        <begin position="1"/>
        <end position="22"/>
    </location>
</feature>
<keyword evidence="9" id="KW-1185">Reference proteome</keyword>
<evidence type="ECO:0000259" key="2">
    <source>
        <dbReference type="Pfam" id="PF05229"/>
    </source>
</evidence>
<dbReference type="Proteomes" id="UP000293089">
    <property type="component" value="Unassembled WGS sequence"/>
</dbReference>
<feature type="chain" id="PRO_5044608339" evidence="1">
    <location>
        <begin position="23"/>
        <end position="174"/>
    </location>
</feature>
<evidence type="ECO:0000313" key="5">
    <source>
        <dbReference type="EMBL" id="TAA24959.1"/>
    </source>
</evidence>
<dbReference type="SMART" id="SM00972">
    <property type="entry name" value="SCPU"/>
    <property type="match status" value="1"/>
</dbReference>
<dbReference type="Pfam" id="PF05229">
    <property type="entry name" value="SCPU"/>
    <property type="match status" value="1"/>
</dbReference>
<protein>
    <submittedName>
        <fullName evidence="6">SCPU domain-containing protein</fullName>
    </submittedName>
    <submittedName>
        <fullName evidence="3">Spore coat protein U-like protein</fullName>
    </submittedName>
</protein>
<dbReference type="Proteomes" id="UP000292087">
    <property type="component" value="Unassembled WGS sequence"/>
</dbReference>
<dbReference type="EMBL" id="SHME01000002">
    <property type="protein sequence ID" value="TAA21020.1"/>
    <property type="molecule type" value="Genomic_DNA"/>
</dbReference>
<dbReference type="PANTHER" id="PTHR37089">
    <property type="entry name" value="PROTEIN U-RELATED"/>
    <property type="match status" value="1"/>
</dbReference>
<feature type="domain" description="Spore coat protein U/FanG" evidence="2">
    <location>
        <begin position="25"/>
        <end position="171"/>
    </location>
</feature>
<keyword evidence="1" id="KW-0732">Signal</keyword>
<accession>A0A4Q8L9A6</accession>
<name>A0A4Q8LZG6_9GAMM</name>
<keyword evidence="3" id="KW-0946">Virion</keyword>